<evidence type="ECO:0000256" key="1">
    <source>
        <dbReference type="ARBA" id="ARBA00004240"/>
    </source>
</evidence>
<dbReference type="InterPro" id="IPR026258">
    <property type="entry name" value="SRP68"/>
</dbReference>
<dbReference type="AlphaFoldDB" id="A0A8S4PQF1"/>
<evidence type="ECO:0000256" key="11">
    <source>
        <dbReference type="ARBA" id="ARBA00029498"/>
    </source>
</evidence>
<keyword evidence="8" id="KW-0733">Signal recognition particle</keyword>
<dbReference type="Pfam" id="PF16969">
    <property type="entry name" value="SRP68"/>
    <property type="match status" value="1"/>
</dbReference>
<dbReference type="Gene3D" id="1.10.3450.40">
    <property type="entry name" value="Signal recognition particle, SRP68 subunit, RNA-binding domain"/>
    <property type="match status" value="1"/>
</dbReference>
<sequence>FKQRMTSETVSENVEEVDDTLPPEDCFTVEALKIIKEAQQQHGLRHGDFQRYRGYCARRIRRLRKSLNFPQGNKHRNVPKKITLEHLTDARFLYLPLVEAERAWSQAMQLKSEANTEPRKKFHMSSRLKKAVQHSQEFVKLTSSDKCDARTKLEAQAYDSWINGTLKFELGKWKQAIEDFTNAKTIYEKLASALSEDVRILYTQRVEEISPNIRYCAYNIGDETAMNDLVQMRLKSGGMGEAMASKLDELIAQTREKQAASFSELQWRGRTVPVGNEQVRAFLLNLQESEKELQETEDTESKVSIYESLLKECIEALQVMRDELKGDPHFKAAQRGQTLEGKVSNGQYLHTHITYSKLTKTIERNLIMIETMKEKLKRGEDGEDGRKARPQDLARLYDIIIQSASEIPQLPGLEEDDALSQEISGQIQGYRAFRCFFIAQTYATAKKWKETIALYEKVLLYADKAIAELKSLPASTENKVMKTKLEELKKEVDGLKYSSHASSILEVEDVTTKVGAVSLNNKPLIDRLEEYVDDAKVNSKKANLANFPPDFQPVQCKPLFFDLALNHVDLPSLESKVETNQKGKPSGITGLVKGWLWGGKK</sequence>
<evidence type="ECO:0000256" key="6">
    <source>
        <dbReference type="ARBA" id="ARBA00022824"/>
    </source>
</evidence>
<keyword evidence="7" id="KW-0694">RNA-binding</keyword>
<organism evidence="13 14">
    <name type="scientific">Owenia fusiformis</name>
    <name type="common">Polychaete worm</name>
    <dbReference type="NCBI Taxonomy" id="6347"/>
    <lineage>
        <taxon>Eukaryota</taxon>
        <taxon>Metazoa</taxon>
        <taxon>Spiralia</taxon>
        <taxon>Lophotrochozoa</taxon>
        <taxon>Annelida</taxon>
        <taxon>Polychaeta</taxon>
        <taxon>Sedentaria</taxon>
        <taxon>Canalipalpata</taxon>
        <taxon>Sabellida</taxon>
        <taxon>Oweniida</taxon>
        <taxon>Oweniidae</taxon>
        <taxon>Owenia</taxon>
    </lineage>
</organism>
<dbReference type="GO" id="GO:0005786">
    <property type="term" value="C:signal recognition particle, endoplasmic reticulum targeting"/>
    <property type="evidence" value="ECO:0007669"/>
    <property type="project" value="UniProtKB-KW"/>
</dbReference>
<dbReference type="PIRSF" id="PIRSF038995">
    <property type="entry name" value="SRP68"/>
    <property type="match status" value="1"/>
</dbReference>
<name>A0A8S4PQF1_OWEFU</name>
<comment type="subcellular location">
    <subcellularLocation>
        <location evidence="2">Cytoplasm</location>
    </subcellularLocation>
    <subcellularLocation>
        <location evidence="1">Endoplasmic reticulum</location>
    </subcellularLocation>
    <subcellularLocation>
        <location evidence="3">Nucleus</location>
        <location evidence="3">Nucleolus</location>
    </subcellularLocation>
</comment>
<evidence type="ECO:0000256" key="7">
    <source>
        <dbReference type="ARBA" id="ARBA00022884"/>
    </source>
</evidence>
<dbReference type="GO" id="GO:0030942">
    <property type="term" value="F:endoplasmic reticulum signal peptide binding"/>
    <property type="evidence" value="ECO:0007669"/>
    <property type="project" value="InterPro"/>
</dbReference>
<dbReference type="GO" id="GO:0005730">
    <property type="term" value="C:nucleolus"/>
    <property type="evidence" value="ECO:0007669"/>
    <property type="project" value="UniProtKB-SubCell"/>
</dbReference>
<reference evidence="13" key="1">
    <citation type="submission" date="2022-03" db="EMBL/GenBank/DDBJ databases">
        <authorList>
            <person name="Martin C."/>
        </authorList>
    </citation>
    <scope>NUCLEOTIDE SEQUENCE</scope>
</reference>
<evidence type="ECO:0000256" key="8">
    <source>
        <dbReference type="ARBA" id="ARBA00023135"/>
    </source>
</evidence>
<keyword evidence="5" id="KW-0963">Cytoplasm</keyword>
<protein>
    <recommendedName>
        <fullName evidence="11">Signal recognition particle subunit SRP68</fullName>
    </recommendedName>
    <alternativeName>
        <fullName evidence="12">Signal recognition particle 68 kDa protein</fullName>
    </alternativeName>
</protein>
<dbReference type="PANTHER" id="PTHR12860">
    <property type="entry name" value="SIGNAL RECOGNITION PARTICLE 68 KDA PROTEIN"/>
    <property type="match status" value="1"/>
</dbReference>
<evidence type="ECO:0000256" key="4">
    <source>
        <dbReference type="ARBA" id="ARBA00009352"/>
    </source>
</evidence>
<dbReference type="OrthoDB" id="10255118at2759"/>
<keyword evidence="14" id="KW-1185">Reference proteome</keyword>
<dbReference type="EMBL" id="CAIIXF020000009">
    <property type="protein sequence ID" value="CAH1793893.1"/>
    <property type="molecule type" value="Genomic_DNA"/>
</dbReference>
<dbReference type="GO" id="GO:0005829">
    <property type="term" value="C:cytosol"/>
    <property type="evidence" value="ECO:0007669"/>
    <property type="project" value="UniProtKB-ARBA"/>
</dbReference>
<dbReference type="CDD" id="cd15481">
    <property type="entry name" value="SRP68-RBD"/>
    <property type="match status" value="1"/>
</dbReference>
<evidence type="ECO:0000256" key="2">
    <source>
        <dbReference type="ARBA" id="ARBA00004496"/>
    </source>
</evidence>
<accession>A0A8S4PQF1</accession>
<evidence type="ECO:0000313" key="13">
    <source>
        <dbReference type="EMBL" id="CAH1793893.1"/>
    </source>
</evidence>
<proteinExistence type="inferred from homology"/>
<dbReference type="GO" id="GO:0005783">
    <property type="term" value="C:endoplasmic reticulum"/>
    <property type="evidence" value="ECO:0007669"/>
    <property type="project" value="UniProtKB-SubCell"/>
</dbReference>
<dbReference type="GO" id="GO:0006614">
    <property type="term" value="P:SRP-dependent cotranslational protein targeting to membrane"/>
    <property type="evidence" value="ECO:0007669"/>
    <property type="project" value="InterPro"/>
</dbReference>
<dbReference type="PANTHER" id="PTHR12860:SF0">
    <property type="entry name" value="SIGNAL RECOGNITION PARTICLE SUBUNIT SRP68"/>
    <property type="match status" value="1"/>
</dbReference>
<comment type="caution">
    <text evidence="13">The sequence shown here is derived from an EMBL/GenBank/DDBJ whole genome shotgun (WGS) entry which is preliminary data.</text>
</comment>
<evidence type="ECO:0000256" key="5">
    <source>
        <dbReference type="ARBA" id="ARBA00022490"/>
    </source>
</evidence>
<comment type="similarity">
    <text evidence="4">Belongs to the SRP68 family.</text>
</comment>
<dbReference type="GO" id="GO:0008312">
    <property type="term" value="F:7S RNA binding"/>
    <property type="evidence" value="ECO:0007669"/>
    <property type="project" value="InterPro"/>
</dbReference>
<keyword evidence="9" id="KW-0539">Nucleus</keyword>
<keyword evidence="6" id="KW-0256">Endoplasmic reticulum</keyword>
<dbReference type="GO" id="GO:0005047">
    <property type="term" value="F:signal recognition particle binding"/>
    <property type="evidence" value="ECO:0007669"/>
    <property type="project" value="InterPro"/>
</dbReference>
<dbReference type="InterPro" id="IPR034652">
    <property type="entry name" value="SRP68-RBD"/>
</dbReference>
<evidence type="ECO:0000313" key="14">
    <source>
        <dbReference type="Proteomes" id="UP000749559"/>
    </source>
</evidence>
<feature type="non-terminal residue" evidence="13">
    <location>
        <position position="1"/>
    </location>
</feature>
<evidence type="ECO:0000256" key="3">
    <source>
        <dbReference type="ARBA" id="ARBA00004604"/>
    </source>
</evidence>
<evidence type="ECO:0000256" key="10">
    <source>
        <dbReference type="ARBA" id="ARBA00023274"/>
    </source>
</evidence>
<evidence type="ECO:0000256" key="9">
    <source>
        <dbReference type="ARBA" id="ARBA00023242"/>
    </source>
</evidence>
<dbReference type="FunFam" id="1.10.3450.40:FF:000001">
    <property type="entry name" value="Signal recognition particle subunit SRP68"/>
    <property type="match status" value="1"/>
</dbReference>
<gene>
    <name evidence="13" type="ORF">OFUS_LOCUS18683</name>
</gene>
<dbReference type="Proteomes" id="UP000749559">
    <property type="component" value="Unassembled WGS sequence"/>
</dbReference>
<evidence type="ECO:0000256" key="12">
    <source>
        <dbReference type="ARBA" id="ARBA00083741"/>
    </source>
</evidence>
<keyword evidence="10" id="KW-0687">Ribonucleoprotein</keyword>
<dbReference type="InterPro" id="IPR038253">
    <property type="entry name" value="SRP68_N_sf"/>
</dbReference>